<evidence type="ECO:0000256" key="2">
    <source>
        <dbReference type="ARBA" id="ARBA00022729"/>
    </source>
</evidence>
<dbReference type="InterPro" id="IPR032675">
    <property type="entry name" value="LRR_dom_sf"/>
</dbReference>
<dbReference type="AlphaFoldDB" id="A0A2I0JRA7"/>
<keyword evidence="8" id="KW-1185">Reference proteome</keyword>
<protein>
    <submittedName>
        <fullName evidence="7">Uncharacterized protein</fullName>
    </submittedName>
</protein>
<evidence type="ECO:0000256" key="4">
    <source>
        <dbReference type="ARBA" id="ARBA00023136"/>
    </source>
</evidence>
<comment type="caution">
    <text evidence="7">The sequence shown here is derived from an EMBL/GenBank/DDBJ whole genome shotgun (WGS) entry which is preliminary data.</text>
</comment>
<reference evidence="7 8" key="1">
    <citation type="submission" date="2017-11" db="EMBL/GenBank/DDBJ databases">
        <title>De-novo sequencing of pomegranate (Punica granatum L.) genome.</title>
        <authorList>
            <person name="Akparov Z."/>
            <person name="Amiraslanov A."/>
            <person name="Hajiyeva S."/>
            <person name="Abbasov M."/>
            <person name="Kaur K."/>
            <person name="Hamwieh A."/>
            <person name="Solovyev V."/>
            <person name="Salamov A."/>
            <person name="Braich B."/>
            <person name="Kosarev P."/>
            <person name="Mahmoud A."/>
            <person name="Hajiyev E."/>
            <person name="Babayeva S."/>
            <person name="Izzatullayeva V."/>
            <person name="Mammadov A."/>
            <person name="Mammadov A."/>
            <person name="Sharifova S."/>
            <person name="Ojaghi J."/>
            <person name="Eynullazada K."/>
            <person name="Bayramov B."/>
            <person name="Abdulazimova A."/>
            <person name="Shahmuradov I."/>
        </authorList>
    </citation>
    <scope>NUCLEOTIDE SEQUENCE [LARGE SCALE GENOMIC DNA]</scope>
    <source>
        <strain evidence="8">cv. AG2017</strain>
        <tissue evidence="7">Leaf</tissue>
    </source>
</reference>
<dbReference type="EMBL" id="PGOL01001337">
    <property type="protein sequence ID" value="PKI58847.1"/>
    <property type="molecule type" value="Genomic_DNA"/>
</dbReference>
<accession>A0A2I0JRA7</accession>
<comment type="subcellular location">
    <subcellularLocation>
        <location evidence="5">Endomembrane system</location>
        <topology evidence="5">Single-pass type I membrane protein</topology>
    </subcellularLocation>
</comment>
<keyword evidence="1 6" id="KW-0812">Transmembrane</keyword>
<organism evidence="7 8">
    <name type="scientific">Punica granatum</name>
    <name type="common">Pomegranate</name>
    <dbReference type="NCBI Taxonomy" id="22663"/>
    <lineage>
        <taxon>Eukaryota</taxon>
        <taxon>Viridiplantae</taxon>
        <taxon>Streptophyta</taxon>
        <taxon>Embryophyta</taxon>
        <taxon>Tracheophyta</taxon>
        <taxon>Spermatophyta</taxon>
        <taxon>Magnoliopsida</taxon>
        <taxon>eudicotyledons</taxon>
        <taxon>Gunneridae</taxon>
        <taxon>Pentapetalae</taxon>
        <taxon>rosids</taxon>
        <taxon>malvids</taxon>
        <taxon>Myrtales</taxon>
        <taxon>Lythraceae</taxon>
        <taxon>Punica</taxon>
    </lineage>
</organism>
<dbReference type="SUPFAM" id="SSF52058">
    <property type="entry name" value="L domain-like"/>
    <property type="match status" value="1"/>
</dbReference>
<evidence type="ECO:0000256" key="6">
    <source>
        <dbReference type="SAM" id="Phobius"/>
    </source>
</evidence>
<keyword evidence="2" id="KW-0732">Signal</keyword>
<dbReference type="Gene3D" id="3.80.10.10">
    <property type="entry name" value="Ribonuclease Inhibitor"/>
    <property type="match status" value="1"/>
</dbReference>
<proteinExistence type="predicted"/>
<evidence type="ECO:0000313" key="7">
    <source>
        <dbReference type="EMBL" id="PKI58847.1"/>
    </source>
</evidence>
<keyword evidence="4 6" id="KW-0472">Membrane</keyword>
<gene>
    <name evidence="7" type="ORF">CRG98_020746</name>
</gene>
<dbReference type="Proteomes" id="UP000233551">
    <property type="component" value="Unassembled WGS sequence"/>
</dbReference>
<dbReference type="GO" id="GO:0012505">
    <property type="term" value="C:endomembrane system"/>
    <property type="evidence" value="ECO:0007669"/>
    <property type="project" value="UniProtKB-SubCell"/>
</dbReference>
<keyword evidence="3 6" id="KW-1133">Transmembrane helix</keyword>
<name>A0A2I0JRA7_PUNGR</name>
<feature type="transmembrane region" description="Helical" evidence="6">
    <location>
        <begin position="16"/>
        <end position="33"/>
    </location>
</feature>
<dbReference type="PANTHER" id="PTHR46084">
    <property type="entry name" value="PROTEIN MALE DISCOVERER 2"/>
    <property type="match status" value="1"/>
</dbReference>
<dbReference type="STRING" id="22663.A0A2I0JRA7"/>
<dbReference type="PANTHER" id="PTHR46084:SF4">
    <property type="entry name" value="PROTEIN KINASE DOMAIN-CONTAINING PROTEIN"/>
    <property type="match status" value="1"/>
</dbReference>
<evidence type="ECO:0000256" key="5">
    <source>
        <dbReference type="ARBA" id="ARBA00046288"/>
    </source>
</evidence>
<evidence type="ECO:0000313" key="8">
    <source>
        <dbReference type="Proteomes" id="UP000233551"/>
    </source>
</evidence>
<sequence length="118" mass="13359">MEKSCKISRLKDRGGILLLMLIFVMARLALLRLRDRIESDLFGALRGWHYYDGEMIHARGSGSSALTESNLKDLCLGGTLALEIENLAHIKSIILRNNTFSGFIPEEIRELKELEVLE</sequence>
<evidence type="ECO:0000256" key="1">
    <source>
        <dbReference type="ARBA" id="ARBA00022692"/>
    </source>
</evidence>
<evidence type="ECO:0000256" key="3">
    <source>
        <dbReference type="ARBA" id="ARBA00022989"/>
    </source>
</evidence>